<proteinExistence type="predicted"/>
<sequence>MRSINIILAGVLLWSLACEDEQIEFENPLDLYEGDVPALVFNPNQIDISVGDSTQVGIYVLEAADVSGVHAQIQYDTTKLSISSVTVGSFFVSDQAPIFIFKDQGGTLDIFSYYLGNDKSVTGTGVIGTVTFNAKVPGNSEIKFTTQSELVDPSDQPIEIRSLGQGVINAQ</sequence>
<dbReference type="GO" id="GO:0000272">
    <property type="term" value="P:polysaccharide catabolic process"/>
    <property type="evidence" value="ECO:0007669"/>
    <property type="project" value="InterPro"/>
</dbReference>
<name>A0A170QDF0_9ZZZZ</name>
<reference evidence="2" key="1">
    <citation type="submission" date="2015-10" db="EMBL/GenBank/DDBJ databases">
        <authorList>
            <person name="Gilbert D.G."/>
        </authorList>
    </citation>
    <scope>NUCLEOTIDE SEQUENCE</scope>
</reference>
<dbReference type="GO" id="GO:0030246">
    <property type="term" value="F:carbohydrate binding"/>
    <property type="evidence" value="ECO:0007669"/>
    <property type="project" value="InterPro"/>
</dbReference>
<protein>
    <recommendedName>
        <fullName evidence="1">FHA domain-containing protein</fullName>
    </recommendedName>
</protein>
<dbReference type="PROSITE" id="PS51257">
    <property type="entry name" value="PROKAR_LIPOPROTEIN"/>
    <property type="match status" value="1"/>
</dbReference>
<dbReference type="AlphaFoldDB" id="A0A170QDF0"/>
<dbReference type="CDD" id="cd08547">
    <property type="entry name" value="Type_II_cohesin"/>
    <property type="match status" value="1"/>
</dbReference>
<evidence type="ECO:0000313" key="2">
    <source>
        <dbReference type="EMBL" id="CUV10281.1"/>
    </source>
</evidence>
<dbReference type="PROSITE" id="PS50006">
    <property type="entry name" value="FHA_DOMAIN"/>
    <property type="match status" value="1"/>
</dbReference>
<dbReference type="InterPro" id="IPR008965">
    <property type="entry name" value="CBM2/CBM3_carb-bd_dom_sf"/>
</dbReference>
<feature type="domain" description="FHA" evidence="1">
    <location>
        <begin position="48"/>
        <end position="97"/>
    </location>
</feature>
<accession>A0A170QDF0</accession>
<evidence type="ECO:0000259" key="1">
    <source>
        <dbReference type="PROSITE" id="PS50006"/>
    </source>
</evidence>
<dbReference type="InterPro" id="IPR002102">
    <property type="entry name" value="Cohesin_dom"/>
</dbReference>
<dbReference type="InterPro" id="IPR000253">
    <property type="entry name" value="FHA_dom"/>
</dbReference>
<dbReference type="SUPFAM" id="SSF49384">
    <property type="entry name" value="Carbohydrate-binding domain"/>
    <property type="match status" value="1"/>
</dbReference>
<dbReference type="Pfam" id="PF00963">
    <property type="entry name" value="Cohesin"/>
    <property type="match status" value="1"/>
</dbReference>
<dbReference type="Gene3D" id="2.60.40.680">
    <property type="match status" value="1"/>
</dbReference>
<dbReference type="EMBL" id="FAXC01000389">
    <property type="protein sequence ID" value="CUV10281.1"/>
    <property type="molecule type" value="Genomic_DNA"/>
</dbReference>
<organism evidence="2">
    <name type="scientific">hydrothermal vent metagenome</name>
    <dbReference type="NCBI Taxonomy" id="652676"/>
    <lineage>
        <taxon>unclassified sequences</taxon>
        <taxon>metagenomes</taxon>
        <taxon>ecological metagenomes</taxon>
    </lineage>
</organism>
<gene>
    <name evidence="2" type="ORF">MGWOODY_Mmi1722</name>
</gene>